<dbReference type="PROSITE" id="PS00105">
    <property type="entry name" value="AA_TRANSFER_CLASS_1"/>
    <property type="match status" value="1"/>
</dbReference>
<evidence type="ECO:0000256" key="5">
    <source>
        <dbReference type="ARBA" id="ARBA00022898"/>
    </source>
</evidence>
<comment type="similarity">
    <text evidence="2 6">Belongs to the class-I pyridoxal-phosphate-dependent aminotransferase family.</text>
</comment>
<evidence type="ECO:0000256" key="2">
    <source>
        <dbReference type="ARBA" id="ARBA00007441"/>
    </source>
</evidence>
<gene>
    <name evidence="8" type="ORF">MAL03_10730</name>
</gene>
<feature type="domain" description="Aminotransferase class I/classII large" evidence="7">
    <location>
        <begin position="22"/>
        <end position="346"/>
    </location>
</feature>
<dbReference type="EC" id="2.6.1.-" evidence="6"/>
<reference evidence="8" key="1">
    <citation type="submission" date="2022-02" db="EMBL/GenBank/DDBJ databases">
        <title>The genetically variable rfb locus in Leptospira is a mobile cassette and a molecular signature of serovar identity.</title>
        <authorList>
            <person name="Nieves C."/>
            <person name="Vincent A.T."/>
            <person name="Zarantonelli L."/>
            <person name="Picardeau M."/>
            <person name="Veyrier F.J."/>
            <person name="Buschiazzo A."/>
        </authorList>
    </citation>
    <scope>NUCLEOTIDE SEQUENCE</scope>
    <source>
        <strain evidence="8">IP1512017</strain>
    </source>
</reference>
<organism evidence="8 9">
    <name type="scientific">Leptospira noguchii</name>
    <dbReference type="NCBI Taxonomy" id="28182"/>
    <lineage>
        <taxon>Bacteria</taxon>
        <taxon>Pseudomonadati</taxon>
        <taxon>Spirochaetota</taxon>
        <taxon>Spirochaetia</taxon>
        <taxon>Leptospirales</taxon>
        <taxon>Leptospiraceae</taxon>
        <taxon>Leptospira</taxon>
    </lineage>
</organism>
<name>A0AAE9GCF6_9LEPT</name>
<dbReference type="GO" id="GO:0030170">
    <property type="term" value="F:pyridoxal phosphate binding"/>
    <property type="evidence" value="ECO:0007669"/>
    <property type="project" value="InterPro"/>
</dbReference>
<evidence type="ECO:0000256" key="4">
    <source>
        <dbReference type="ARBA" id="ARBA00022679"/>
    </source>
</evidence>
<dbReference type="Pfam" id="PF00155">
    <property type="entry name" value="Aminotran_1_2"/>
    <property type="match status" value="1"/>
</dbReference>
<protein>
    <recommendedName>
        <fullName evidence="6">Aminotransferase</fullName>
        <ecNumber evidence="6">2.6.1.-</ecNumber>
    </recommendedName>
</protein>
<evidence type="ECO:0000256" key="6">
    <source>
        <dbReference type="RuleBase" id="RU000481"/>
    </source>
</evidence>
<evidence type="ECO:0000313" key="9">
    <source>
        <dbReference type="Proteomes" id="UP000829829"/>
    </source>
</evidence>
<dbReference type="Proteomes" id="UP000829829">
    <property type="component" value="Chromosome 1"/>
</dbReference>
<evidence type="ECO:0000256" key="1">
    <source>
        <dbReference type="ARBA" id="ARBA00001933"/>
    </source>
</evidence>
<dbReference type="InterPro" id="IPR015424">
    <property type="entry name" value="PyrdxlP-dep_Trfase"/>
</dbReference>
<dbReference type="GO" id="GO:0008483">
    <property type="term" value="F:transaminase activity"/>
    <property type="evidence" value="ECO:0007669"/>
    <property type="project" value="UniProtKB-KW"/>
</dbReference>
<keyword evidence="5" id="KW-0663">Pyridoxal phosphate</keyword>
<dbReference type="AlphaFoldDB" id="A0AAE9GCF6"/>
<dbReference type="RefSeq" id="WP_243815145.1">
    <property type="nucleotide sequence ID" value="NZ_CP091957.1"/>
</dbReference>
<evidence type="ECO:0000256" key="3">
    <source>
        <dbReference type="ARBA" id="ARBA00022576"/>
    </source>
</evidence>
<dbReference type="SUPFAM" id="SSF53383">
    <property type="entry name" value="PLP-dependent transferases"/>
    <property type="match status" value="1"/>
</dbReference>
<accession>A0AAE9GCF6</accession>
<dbReference type="CDD" id="cd00609">
    <property type="entry name" value="AAT_like"/>
    <property type="match status" value="1"/>
</dbReference>
<sequence>MKPSASIEIDKKAKILRQSGRKIISLGIGDPHFPPPKVILDSLTNLPDAHSHYSDSSGLEILKEKIAFQYGGFNKNNILITPGVKQGLYYLLEVLKPKKLCVLEPAWLGYNGLADYLNIPTHIINLNLKSWKDDLKKAEFDCLILCSPNNPTGKIFSEEETDFIIEISKLKNAFIVADEIYIYYSYRKSVSFSNFAKEKDSKIIILNGFSKSHAVTGYRVGYIVSSDTEILRSAELLQQNTATCTSTLSQYALIDFDKCSESLNEYYNYYLINRNLVAKELSLSQELVPDGGFYYFLDLSHWGILDSDRFCSRLLDSTGLVLIPGSSYGSDLNSFIRLSFCLDRDLLMEGLFLLKGALKEKSNE</sequence>
<dbReference type="InterPro" id="IPR004839">
    <property type="entry name" value="Aminotransferase_I/II_large"/>
</dbReference>
<keyword evidence="3 6" id="KW-0032">Aminotransferase</keyword>
<dbReference type="Gene3D" id="3.40.640.10">
    <property type="entry name" value="Type I PLP-dependent aspartate aminotransferase-like (Major domain)"/>
    <property type="match status" value="1"/>
</dbReference>
<keyword evidence="4 6" id="KW-0808">Transferase</keyword>
<evidence type="ECO:0000313" key="8">
    <source>
        <dbReference type="EMBL" id="UOG55392.1"/>
    </source>
</evidence>
<dbReference type="PANTHER" id="PTHR46383:SF1">
    <property type="entry name" value="ASPARTATE AMINOTRANSFERASE"/>
    <property type="match status" value="1"/>
</dbReference>
<dbReference type="PANTHER" id="PTHR46383">
    <property type="entry name" value="ASPARTATE AMINOTRANSFERASE"/>
    <property type="match status" value="1"/>
</dbReference>
<proteinExistence type="inferred from homology"/>
<dbReference type="InterPro" id="IPR004838">
    <property type="entry name" value="NHTrfase_class1_PyrdxlP-BS"/>
</dbReference>
<evidence type="ECO:0000259" key="7">
    <source>
        <dbReference type="Pfam" id="PF00155"/>
    </source>
</evidence>
<dbReference type="InterPro" id="IPR015421">
    <property type="entry name" value="PyrdxlP-dep_Trfase_major"/>
</dbReference>
<dbReference type="GO" id="GO:0006520">
    <property type="term" value="P:amino acid metabolic process"/>
    <property type="evidence" value="ECO:0007669"/>
    <property type="project" value="InterPro"/>
</dbReference>
<dbReference type="EMBL" id="CP091957">
    <property type="protein sequence ID" value="UOG55392.1"/>
    <property type="molecule type" value="Genomic_DNA"/>
</dbReference>
<comment type="cofactor">
    <cofactor evidence="1 6">
        <name>pyridoxal 5'-phosphate</name>
        <dbReference type="ChEBI" id="CHEBI:597326"/>
    </cofactor>
</comment>
<dbReference type="InterPro" id="IPR050596">
    <property type="entry name" value="AspAT/PAT-like"/>
</dbReference>